<protein>
    <recommendedName>
        <fullName evidence="3">DUF5050 domain-containing protein</fullName>
    </recommendedName>
</protein>
<gene>
    <name evidence="1" type="ORF">WMO37_11260</name>
</gene>
<keyword evidence="2" id="KW-1185">Reference proteome</keyword>
<evidence type="ECO:0000313" key="2">
    <source>
        <dbReference type="Proteomes" id="UP001546774"/>
    </source>
</evidence>
<dbReference type="EMBL" id="JBBMFS010000010">
    <property type="protein sequence ID" value="MEQ2555577.1"/>
    <property type="molecule type" value="Genomic_DNA"/>
</dbReference>
<dbReference type="PROSITE" id="PS51257">
    <property type="entry name" value="PROKAR_LIPOPROTEIN"/>
    <property type="match status" value="1"/>
</dbReference>
<comment type="caution">
    <text evidence="1">The sequence shown here is derived from an EMBL/GenBank/DDBJ whole genome shotgun (WGS) entry which is preliminary data.</text>
</comment>
<evidence type="ECO:0008006" key="3">
    <source>
        <dbReference type="Google" id="ProtNLM"/>
    </source>
</evidence>
<evidence type="ECO:0000313" key="1">
    <source>
        <dbReference type="EMBL" id="MEQ2555577.1"/>
    </source>
</evidence>
<dbReference type="SUPFAM" id="SSF69304">
    <property type="entry name" value="Tricorn protease N-terminal domain"/>
    <property type="match status" value="1"/>
</dbReference>
<organism evidence="1 2">
    <name type="scientific">Lachnospira intestinalis</name>
    <dbReference type="NCBI Taxonomy" id="3133158"/>
    <lineage>
        <taxon>Bacteria</taxon>
        <taxon>Bacillati</taxon>
        <taxon>Bacillota</taxon>
        <taxon>Clostridia</taxon>
        <taxon>Lachnospirales</taxon>
        <taxon>Lachnospiraceae</taxon>
        <taxon>Lachnospira</taxon>
    </lineage>
</organism>
<sequence length="425" mass="48557">MKKQHFQTIFKTGTAILLCGIALTGCGTKNQQNVTTNITTVGNTALEQPMRLEALKDDETDYQAYWGTKIQCITRGEHGYYYLTPEEPLYLMYWDDDTQESIKLCAKADCNHDNAACNAYFGDVRYYDRTAQAAEYASGFQIYYYNGFLYLLGTEGNLIQVSPDGSERKRITKVYDYDGTSNTKLVFYENAVYVYNSAGNQGSSEEHTETITRYTLDGKSQERVVEWNSVSGAIHSVKNYGNTMFFLLSGLTINKNESGQEWTYTYQGLYAYNHQTGQSGKIIDAEITSYAVDEEQEQIYYFAYADGLYVYDIKTERTRKLYDAGKEMGIAEMSYDGKYLYLYNGEWVSYAKSNEKTELTRKCAVLATDGTVLYELPINKAGYMLFGNGDYIFAEQIVADEQQQAMKLTYMKKTEFARGQWQVLE</sequence>
<accession>A0ABV1H8Z5</accession>
<reference evidence="1" key="1">
    <citation type="submission" date="2024-03" db="EMBL/GenBank/DDBJ databases">
        <title>Human intestinal bacterial collection.</title>
        <authorList>
            <person name="Pauvert C."/>
            <person name="Hitch T.C.A."/>
            <person name="Clavel T."/>
        </authorList>
    </citation>
    <scope>NUCLEOTIDE SEQUENCE [LARGE SCALE GENOMIC DNA]</scope>
    <source>
        <strain evidence="1">CLA-AA-H89B</strain>
    </source>
</reference>
<dbReference type="Proteomes" id="UP001546774">
    <property type="component" value="Unassembled WGS sequence"/>
</dbReference>
<proteinExistence type="predicted"/>
<name>A0ABV1H8Z5_9FIRM</name>